<evidence type="ECO:0000256" key="2">
    <source>
        <dbReference type="SAM" id="MobiDB-lite"/>
    </source>
</evidence>
<evidence type="ECO:0000256" key="1">
    <source>
        <dbReference type="SAM" id="Coils"/>
    </source>
</evidence>
<dbReference type="AlphaFoldDB" id="A0A0S4J252"/>
<reference evidence="4" key="1">
    <citation type="submission" date="2015-09" db="EMBL/GenBank/DDBJ databases">
        <authorList>
            <consortium name="Pathogen Informatics"/>
        </authorList>
    </citation>
    <scope>NUCLEOTIDE SEQUENCE [LARGE SCALE GENOMIC DNA]</scope>
    <source>
        <strain evidence="4">Lake Konstanz</strain>
    </source>
</reference>
<feature type="coiled-coil region" evidence="1">
    <location>
        <begin position="234"/>
        <end position="326"/>
    </location>
</feature>
<evidence type="ECO:0000313" key="3">
    <source>
        <dbReference type="EMBL" id="CUG17905.1"/>
    </source>
</evidence>
<dbReference type="OMA" id="RIEWAYE"/>
<feature type="region of interest" description="Disordered" evidence="2">
    <location>
        <begin position="118"/>
        <end position="166"/>
    </location>
</feature>
<accession>A0A0S4J252</accession>
<dbReference type="OrthoDB" id="266967at2759"/>
<organism evidence="3 4">
    <name type="scientific">Bodo saltans</name>
    <name type="common">Flagellated protozoan</name>
    <dbReference type="NCBI Taxonomy" id="75058"/>
    <lineage>
        <taxon>Eukaryota</taxon>
        <taxon>Discoba</taxon>
        <taxon>Euglenozoa</taxon>
        <taxon>Kinetoplastea</taxon>
        <taxon>Metakinetoplastina</taxon>
        <taxon>Eubodonida</taxon>
        <taxon>Bodonidae</taxon>
        <taxon>Bodo</taxon>
    </lineage>
</organism>
<gene>
    <name evidence="3" type="ORF">BSAL_75370</name>
</gene>
<name>A0A0S4J252_BODSA</name>
<feature type="compositionally biased region" description="Polar residues" evidence="2">
    <location>
        <begin position="202"/>
        <end position="216"/>
    </location>
</feature>
<protein>
    <submittedName>
        <fullName evidence="3">Uncharacterized protein</fullName>
    </submittedName>
</protein>
<feature type="region of interest" description="Disordered" evidence="2">
    <location>
        <begin position="473"/>
        <end position="514"/>
    </location>
</feature>
<evidence type="ECO:0000313" key="4">
    <source>
        <dbReference type="Proteomes" id="UP000051952"/>
    </source>
</evidence>
<feature type="compositionally biased region" description="Low complexity" evidence="2">
    <location>
        <begin position="118"/>
        <end position="131"/>
    </location>
</feature>
<keyword evidence="4" id="KW-1185">Reference proteome</keyword>
<dbReference type="EMBL" id="CYKH01000688">
    <property type="protein sequence ID" value="CUG17905.1"/>
    <property type="molecule type" value="Genomic_DNA"/>
</dbReference>
<sequence>MQPAGEGPKVYWYGPVDKIGSNLAALPRVLFITPNAVLICQPTGGVTRTVFVEKLAEVVLAPPTVVRLIVAQEPDLVISTQTPTDRSELMNSLLRAFRETCGEGSELPITESQHLVLPSASPSPISFTSSHPPTPTQGHTRNVWDGSDSIPLRQSPQTQKDSQGGSIRGIMGQLEEEKVASSTEAYPVSTFLDGVSSRRKPQQGTGALPTQHSPGSPSRIEWAYEPQQPTQSSLASLQQQIESQKRIIERLQHDHVNDAASGGLRRELEQARALISDLQVALRSQEGAFSEMVKSSEALKTSETIRSSQDAQIHALREELQSVKANLVRRDAGDEEWRKKIVSLEEGHRNELQAVRDAFAKYDEQVTTYVEQMKKEHDVTLRELLQQKDSLLVKQGELISRVDQLESEKRATQQQRNLLTGGVWRPQSPGPSASLNHSSHDISSDELRSALLAKLNRYTNSNPVPLGVGSAGGGLYNPAFSGQRDVADEPRGRTPNQRKHNSPQLGRARDRSIL</sequence>
<proteinExistence type="predicted"/>
<feature type="region of interest" description="Disordered" evidence="2">
    <location>
        <begin position="194"/>
        <end position="221"/>
    </location>
</feature>
<dbReference type="Proteomes" id="UP000051952">
    <property type="component" value="Unassembled WGS sequence"/>
</dbReference>
<dbReference type="VEuPathDB" id="TriTrypDB:BSAL_75370"/>
<feature type="compositionally biased region" description="Polar residues" evidence="2">
    <location>
        <begin position="152"/>
        <end position="165"/>
    </location>
</feature>
<keyword evidence="1" id="KW-0175">Coiled coil</keyword>
<feature type="region of interest" description="Disordered" evidence="2">
    <location>
        <begin position="406"/>
        <end position="441"/>
    </location>
</feature>